<dbReference type="EMBL" id="JBBKZV010000022">
    <property type="protein sequence ID" value="MEJ8825394.1"/>
    <property type="molecule type" value="Genomic_DNA"/>
</dbReference>
<feature type="domain" description="Bacterial Ig-like" evidence="2">
    <location>
        <begin position="488"/>
        <end position="566"/>
    </location>
</feature>
<gene>
    <name evidence="3" type="ORF">WKW80_25790</name>
</gene>
<evidence type="ECO:0000259" key="2">
    <source>
        <dbReference type="Pfam" id="PF19077"/>
    </source>
</evidence>
<dbReference type="NCBIfam" id="NF033510">
    <property type="entry name" value="Ca_tandemer"/>
    <property type="match status" value="3"/>
</dbReference>
<reference evidence="3 4" key="1">
    <citation type="submission" date="2024-03" db="EMBL/GenBank/DDBJ databases">
        <title>Novel species of the genus Variovorax.</title>
        <authorList>
            <person name="Liu Q."/>
            <person name="Xin Y.-H."/>
        </authorList>
    </citation>
    <scope>NUCLEOTIDE SEQUENCE [LARGE SCALE GENOMIC DNA]</scope>
    <source>
        <strain evidence="3 4">KACC 18501</strain>
    </source>
</reference>
<evidence type="ECO:0000259" key="1">
    <source>
        <dbReference type="Pfam" id="PF17936"/>
    </source>
</evidence>
<dbReference type="Gene3D" id="2.60.40.10">
    <property type="entry name" value="Immunoglobulins"/>
    <property type="match status" value="5"/>
</dbReference>
<dbReference type="InterPro" id="IPR011049">
    <property type="entry name" value="Serralysin-like_metalloprot_C"/>
</dbReference>
<dbReference type="PRINTS" id="PR00313">
    <property type="entry name" value="CABNDNGRPT"/>
</dbReference>
<dbReference type="Gene3D" id="2.150.10.10">
    <property type="entry name" value="Serralysin-like metalloprotease, C-terminal"/>
    <property type="match status" value="2"/>
</dbReference>
<name>A0ABU8W793_9BURK</name>
<dbReference type="RefSeq" id="WP_340366427.1">
    <property type="nucleotide sequence ID" value="NZ_JBBKZV010000022.1"/>
</dbReference>
<dbReference type="InterPro" id="IPR044016">
    <property type="entry name" value="Big_13"/>
</dbReference>
<dbReference type="InterPro" id="IPR041498">
    <property type="entry name" value="Big_6"/>
</dbReference>
<dbReference type="SUPFAM" id="SSF51120">
    <property type="entry name" value="beta-Roll"/>
    <property type="match status" value="2"/>
</dbReference>
<feature type="domain" description="Bacterial Ig" evidence="1">
    <location>
        <begin position="581"/>
        <end position="641"/>
    </location>
</feature>
<proteinExistence type="predicted"/>
<sequence length="1874" mass="193138">MTAASVDAVGNVSAQSPARTFTVDTAAPTQATVITAVNDDQLAVIGVVAHNGHTNDLTPSLSGTISAPLASGEHVEVLRDGVVIGTATVTDKDWTYADAGLADGLTYTYTARVVDTAGNHGANSPDYAVTVDTTAPTAIATITSYADDVGSVTSPTSTAPTTDDTKPVLNGTIAGPLGAGEQVAIYRDGIKLGNATVDGTNWSFPDSGLINAKTYVYTACVEDAAGNSGTASPGFSITIDRMAPSLALAVEITSDADNDGIINGTELGADVAVKIKLGSGAEAGDVVTVTDGTTTKSISLAAADVDAGFVTTSFANPADGATITVTAHISDPAGNTSADAVDSAKMQANGTSTLDPANAVVITTDADNDGIINAAEKAAEVGGLAAVRINFQKVAAGDVVTVSDGITSKTFTLTAADVSAGFVTTTFANPAEGGTLTMTASVKDKFGNSSVPAQDSAMLDATVPTAPTIVTFADDVGTRTFVTPAHGSVTNDQTPTINGTGTVGDTIKVYDNGQQVGSTTVQADGKWSYTQATSLTDGAHSFTVVAADAAGNLSAASQPWDFLVDTVAPNVGLSTNTIVGLGGETEAGATVTVTNKAGTVFSTVADQNGIWSLAPNPLANQEEGKLSVTDPAGNRSADILIQGKALGNYQLIQHSEQINTTTVKDQANPSVTTLKDGTLVFTWQSGDTADVFMQLYDPTGIQRIGGEKLVNQRSSGNQDSPQVTALADGGYIVVWESYAAGPDTNGDGIMARRYNAAGVAVTDEFGVNTSTAGAQRQPSVMALPDGGYVISWFSDPDASFNDPILQQTYNANNQKVGSETVVSAGSTSNGDEGAPEMAIFTDAAHAGMYVTVWTGSQGPADNSYSGVIGQLHKADGTPLGATFQVNTTTSNSQNYPDVITLKDGSFLAVWDTDATGSVGSDVRAAHYTFDSATGAVKLTGSADFLVNTYVQGKQYKPVPVALNDGGYMLIWGSDGGDGSGSAIYAQRYDARDNKLGHEFLVNPTTDGNQGAGWDNVDLQHVFDATLMADGNIYVTWQTDKLDGSGFAVEGTTLDIDTGYYSEFIVNKAIGGEQKYAATTHLPNGGFVTVWQSDTGDGNNKSVKGQLFDAAGMPVGNEFLVNTTTFDYQGYPDVDVLKDGSIQVVWSNWASGGGYSIRSQQYTYSYDATSHVNGLAPVGTEFMVNLDDNKDQREASITALKDGGYMVDWISNSKDGNWEVYARQYDNKGIPVTGELLVAKVNESWVPPKAGLTTLADGQVVFTYEKNAGGSAGVDSYVRIYDPTTHIMKAEFLANQTTASTQGTPTVAALSNGNFIVTWDSYDNTGLDQSGGSVWGRIFDPAGKAVSNEFMVNTSTPGDQQQAMVVARPDGGFVSVFLSASDTAPGAGTFGIYAQYFDNTGKKVGQQLQINQLVVGDQKEVNATFLDSGKLYVTWTDYGAGDGNGSAIKGRLIDLDTTLGLKPLDPPGEGLTEVTYVPAVPVPNVVGSAGHDVLDGRGSTTVDGGAGDDTMFVNGIGFASVKGGAGTDTLVWDSNNDLNLRSMTGKVSDIEVIHLGNNVAQKLSLTPSDVLAVTGVDASGKHVLHVTGDAGDAATGARDIVEVNLSAWTANPATIVENGVTYHVYTAAADPTVQLMVQDGLTVRDANAAAAPALAFALAADPTTGAAGTEYGPGVDVWTDADGQHVLDFKLADSTALTVDLSNIEAQNTGWNTVTLKDIEGIAGGSGDDMFTGNGGNNYFDGRGGNDTYNLGSGGHSTIAFKLNSDNATGGNGTDIVNGFSVGAYEAAPNADRIDIHELLVGYTASAEGAAHYVNGVATIDAGETIGDYLSMNGNTLMIDRDGAGSNYTAVALAQFNGVNVDLATLLANHQLVIG</sequence>
<dbReference type="PROSITE" id="PS00018">
    <property type="entry name" value="EF_HAND_1"/>
    <property type="match status" value="1"/>
</dbReference>
<keyword evidence="4" id="KW-1185">Reference proteome</keyword>
<accession>A0ABU8W793</accession>
<comment type="caution">
    <text evidence="3">The sequence shown here is derived from an EMBL/GenBank/DDBJ whole genome shotgun (WGS) entry which is preliminary data.</text>
</comment>
<dbReference type="Pfam" id="PF19077">
    <property type="entry name" value="Big_13"/>
    <property type="match status" value="2"/>
</dbReference>
<dbReference type="InterPro" id="IPR018247">
    <property type="entry name" value="EF_Hand_1_Ca_BS"/>
</dbReference>
<feature type="domain" description="Bacterial Ig-like" evidence="2">
    <location>
        <begin position="46"/>
        <end position="133"/>
    </location>
</feature>
<dbReference type="InterPro" id="IPR013783">
    <property type="entry name" value="Ig-like_fold"/>
</dbReference>
<dbReference type="Pfam" id="PF17936">
    <property type="entry name" value="Big_6"/>
    <property type="match status" value="1"/>
</dbReference>
<dbReference type="Proteomes" id="UP001363010">
    <property type="component" value="Unassembled WGS sequence"/>
</dbReference>
<protein>
    <submittedName>
        <fullName evidence="3">Ig-like domain-containing protein</fullName>
    </submittedName>
</protein>
<evidence type="ECO:0000313" key="3">
    <source>
        <dbReference type="EMBL" id="MEJ8825394.1"/>
    </source>
</evidence>
<organism evidence="3 4">
    <name type="scientific">Variovorax humicola</name>
    <dbReference type="NCBI Taxonomy" id="1769758"/>
    <lineage>
        <taxon>Bacteria</taxon>
        <taxon>Pseudomonadati</taxon>
        <taxon>Pseudomonadota</taxon>
        <taxon>Betaproteobacteria</taxon>
        <taxon>Burkholderiales</taxon>
        <taxon>Comamonadaceae</taxon>
        <taxon>Variovorax</taxon>
    </lineage>
</organism>
<evidence type="ECO:0000313" key="4">
    <source>
        <dbReference type="Proteomes" id="UP001363010"/>
    </source>
</evidence>